<evidence type="ECO:0000259" key="3">
    <source>
        <dbReference type="PROSITE" id="PS51194"/>
    </source>
</evidence>
<evidence type="ECO:0000256" key="2">
    <source>
        <dbReference type="SAM" id="MobiDB-lite"/>
    </source>
</evidence>
<dbReference type="PROSITE" id="PS51194">
    <property type="entry name" value="HELICASE_CTER"/>
    <property type="match status" value="1"/>
</dbReference>
<dbReference type="SMART" id="SM00487">
    <property type="entry name" value="DEXDc"/>
    <property type="match status" value="1"/>
</dbReference>
<dbReference type="InterPro" id="IPR001650">
    <property type="entry name" value="Helicase_C-like"/>
</dbReference>
<dbReference type="SMART" id="SM00490">
    <property type="entry name" value="HELICc"/>
    <property type="match status" value="1"/>
</dbReference>
<dbReference type="PANTHER" id="PTHR41313:SF1">
    <property type="entry name" value="DNA METHYLASE ADENINE-SPECIFIC DOMAIN-CONTAINING PROTEIN"/>
    <property type="match status" value="1"/>
</dbReference>
<gene>
    <name evidence="4" type="ORF">BN788_01370</name>
</gene>
<proteinExistence type="predicted"/>
<dbReference type="InterPro" id="IPR029063">
    <property type="entry name" value="SAM-dependent_MTases_sf"/>
</dbReference>
<feature type="compositionally biased region" description="Basic and acidic residues" evidence="2">
    <location>
        <begin position="289"/>
        <end position="309"/>
    </location>
</feature>
<keyword evidence="1" id="KW-0175">Coiled coil</keyword>
<organism evidence="4 5">
    <name type="scientific">[Eubacterium] siraeum CAG:80</name>
    <dbReference type="NCBI Taxonomy" id="1263080"/>
    <lineage>
        <taxon>Bacteria</taxon>
        <taxon>Bacillati</taxon>
        <taxon>Bacillota</taxon>
        <taxon>Clostridia</taxon>
        <taxon>Eubacteriales</taxon>
        <taxon>Oscillospiraceae</taxon>
        <taxon>Oscillospiraceae incertae sedis</taxon>
    </lineage>
</organism>
<comment type="caution">
    <text evidence="4">The sequence shown here is derived from an EMBL/GenBank/DDBJ whole genome shotgun (WGS) entry which is preliminary data.</text>
</comment>
<feature type="region of interest" description="Disordered" evidence="2">
    <location>
        <begin position="258"/>
        <end position="336"/>
    </location>
</feature>
<dbReference type="CDD" id="cd02440">
    <property type="entry name" value="AdoMet_MTases"/>
    <property type="match status" value="1"/>
</dbReference>
<dbReference type="InterPro" id="IPR014001">
    <property type="entry name" value="Helicase_ATP-bd"/>
</dbReference>
<dbReference type="PANTHER" id="PTHR41313">
    <property type="entry name" value="ADENINE-SPECIFIC METHYLTRANSFERASE"/>
    <property type="match status" value="1"/>
</dbReference>
<evidence type="ECO:0000256" key="1">
    <source>
        <dbReference type="SAM" id="Coils"/>
    </source>
</evidence>
<dbReference type="GO" id="GO:0008168">
    <property type="term" value="F:methyltransferase activity"/>
    <property type="evidence" value="ECO:0007669"/>
    <property type="project" value="UniProtKB-KW"/>
</dbReference>
<dbReference type="Proteomes" id="UP000018142">
    <property type="component" value="Unassembled WGS sequence"/>
</dbReference>
<dbReference type="Gene3D" id="3.40.50.150">
    <property type="entry name" value="Vaccinia Virus protein VP39"/>
    <property type="match status" value="1"/>
</dbReference>
<dbReference type="InterPro" id="IPR052933">
    <property type="entry name" value="DNA_Protect_Modify"/>
</dbReference>
<dbReference type="InterPro" id="IPR027417">
    <property type="entry name" value="P-loop_NTPase"/>
</dbReference>
<feature type="compositionally biased region" description="Low complexity" evidence="2">
    <location>
        <begin position="269"/>
        <end position="280"/>
    </location>
</feature>
<dbReference type="GO" id="GO:0032259">
    <property type="term" value="P:methylation"/>
    <property type="evidence" value="ECO:0007669"/>
    <property type="project" value="UniProtKB-KW"/>
</dbReference>
<keyword evidence="4" id="KW-0808">Transferase</keyword>
<name>R6R8A2_9FIRM</name>
<feature type="region of interest" description="Disordered" evidence="2">
    <location>
        <begin position="2580"/>
        <end position="2601"/>
    </location>
</feature>
<feature type="coiled-coil region" evidence="1">
    <location>
        <begin position="1907"/>
        <end position="1957"/>
    </location>
</feature>
<feature type="compositionally biased region" description="Basic and acidic residues" evidence="2">
    <location>
        <begin position="258"/>
        <end position="267"/>
    </location>
</feature>
<dbReference type="SUPFAM" id="SSF53335">
    <property type="entry name" value="S-adenosyl-L-methionine-dependent methyltransferases"/>
    <property type="match status" value="1"/>
</dbReference>
<protein>
    <submittedName>
        <fullName evidence="4">DNA methylase</fullName>
    </submittedName>
</protein>
<dbReference type="Pfam" id="PF00271">
    <property type="entry name" value="Helicase_C"/>
    <property type="match status" value="1"/>
</dbReference>
<dbReference type="Gene3D" id="3.40.50.300">
    <property type="entry name" value="P-loop containing nucleotide triphosphate hydrolases"/>
    <property type="match status" value="2"/>
</dbReference>
<keyword evidence="4" id="KW-0489">Methyltransferase</keyword>
<evidence type="ECO:0000313" key="4">
    <source>
        <dbReference type="EMBL" id="CDC44085.1"/>
    </source>
</evidence>
<reference evidence="4" key="1">
    <citation type="submission" date="2012-11" db="EMBL/GenBank/DDBJ databases">
        <title>Dependencies among metagenomic species, viruses, plasmids and units of genetic variation.</title>
        <authorList>
            <person name="Nielsen H.B."/>
            <person name="Almeida M."/>
            <person name="Juncker A.S."/>
            <person name="Rasmussen S."/>
            <person name="Li J."/>
            <person name="Sunagawa S."/>
            <person name="Plichta D."/>
            <person name="Gautier L."/>
            <person name="Le Chatelier E."/>
            <person name="Peletier E."/>
            <person name="Bonde I."/>
            <person name="Nielsen T."/>
            <person name="Manichanh C."/>
            <person name="Arumugam M."/>
            <person name="Batto J."/>
            <person name="Santos M.B.Q.D."/>
            <person name="Blom N."/>
            <person name="Borruel N."/>
            <person name="Burgdorf K.S."/>
            <person name="Boumezbeur F."/>
            <person name="Casellas F."/>
            <person name="Dore J."/>
            <person name="Guarner F."/>
            <person name="Hansen T."/>
            <person name="Hildebrand F."/>
            <person name="Kaas R.S."/>
            <person name="Kennedy S."/>
            <person name="Kristiansen K."/>
            <person name="Kultima J.R."/>
            <person name="Leonard P."/>
            <person name="Levenez F."/>
            <person name="Lund O."/>
            <person name="Moumen B."/>
            <person name="Le Paslier D."/>
            <person name="Pons N."/>
            <person name="Pedersen O."/>
            <person name="Prifti E."/>
            <person name="Qin J."/>
            <person name="Raes J."/>
            <person name="Tap J."/>
            <person name="Tims S."/>
            <person name="Ussery D.W."/>
            <person name="Yamada T."/>
            <person name="MetaHit consortium"/>
            <person name="Renault P."/>
            <person name="Sicheritz-Ponten T."/>
            <person name="Bork P."/>
            <person name="Wang J."/>
            <person name="Brunak S."/>
            <person name="Ehrlich S.D."/>
        </authorList>
    </citation>
    <scope>NUCLEOTIDE SEQUENCE [LARGE SCALE GENOMIC DNA]</scope>
</reference>
<dbReference type="SUPFAM" id="SSF52540">
    <property type="entry name" value="P-loop containing nucleoside triphosphate hydrolases"/>
    <property type="match status" value="2"/>
</dbReference>
<sequence>MLTSKQYHDLLKAKLKRFSRSQEEWKKFLETSSRMYKYGFKESVSIFAQKPNATACAEIKTWKKATNRRVIRTSEAIGLVYSTDNVNVTSIRYVFDISNTVKVNEQSKTPYFWTIDDTCEERVYNELKQAYGVTDAINLEEAIKKIVRERIACLTKDVQSNIIKSVEGSAAEELDEFALSAVCERFASESATYAILHRCGIEYDADFSDIYNFDTVNAITAVGDIINQTSEEVLRSIEKTMKAILKEEYYERIRETARNDNESDRRRGNNIQIRQGNGNISSVLGYEGGEDRHRQVRQDEAEIPQRAETDTDDVQPVDDKRRAGAAPADSERAVYQQSVGIRGEEQGEVRSDGRIAEQQSARMDENLQFAENDGRGTGAAGDNLRSVTEEADEYNDMTAEADAPAVVLSDSLTSDEIKSVLLYERYLKHSKNEITGFFLSAADIQSKAEYLRDSYNNDYTEIIIGDNRYGYHNEINGLEIWKGPTYFSMTADMHLSWTDIAGIIDDMITAHEYLSADELDREQTDYVDIEPQKEENGEQLTFFEMNLPAGTENSVLPVENIKSEHFDNLLRLGSIKNRNSRQTIIAYFKKPGHTAQERADFLKSQYLTHYREEINDTAFGIKSLDNKLSAYFSESGVTLKAGESVFSVGGKSESISWTEATDRIQKMLDEGTYAPQTVIDASTEIEAKQTANSMWELWRSQNKDSNIRLDIDDSDFTHTSETIGCIAEKLLHDREWLEKTANAFMRYAYEWQADRSVQRFNGYMYNPVTVSAELSDLLKEEINYTAQEYVPFPATPYVNADHIEMYFRKYGHIEGAKGKIREYFTSHIDTKAQTAYLKSIYENSGCMSGEFDFNAISAKGAVFRISVDGIKSDEKHVSWEECAKTVFKSIKNDRYTKPSFVAEKTDAENKVEQEEPVKLKSIVIDLTPPKESKEPHTDYTEYVGKEFEYENRKYKIDSINEGTVSAQDMTMLETYRYPIFRVLDTETVLGIIREQQQLTEKEKTLSDYTLSSDDYSDLGGEKSRFRHNVEAIKTLKAIESENRNATPDEQKVLAKYVGWGGLSSAFNESNNAWADEHKEISDLLTPDEYAMARENTMTAFYTSPEIIGAVYDGLKSIGFDGGNILDPSAGTGNFFGAMPVEMREKSKLYGVELDSVSARIAKQLYQSANITEGAYEKRVLNDNFYDAAISNVPFGQFKVHDKRYDSLNLNIHDYFFAKSLDKVRPGGIIAFITTSGTLDKSNSKFRKYMAERAELLGAVRLPNTAFKSVAGTEVTSDIIFLQKRDKIQSVNSENCEWLDLGIDENGIPMNSYFVNHPDMIIGEMKQGIEYSMYGDATATACVAPEGYDIVSHLHNAVTRIDGEYHPYTPQQDEIKYGELKKETIPADESVDNYTYTLYNGNVYYRENSIMTKVDKGADRIAAMIDLKTITRSLLQQQLLGYEQSDIDNTRKELNEHYDAFVKKYGYVNSKANETAFSADSSYYLLRSLEKFDKTDNTYNGKADIFIKNTVRPVKTVVSVSTAVESIGVSLCEKGCIDIPYMASLCGLSEEQTIKDCIDAGAIYKVPPFPPRPDKTDIYVTADEYLSGNIRDKLAFARTAALTNNEYEHNVEALEKVMPAPLTASDIDIRIGVTWLDPEYYNNFIRDTFDAYGSWRTKIKTYYSPVTGEFNVSNKSSEPSNVKVNNEFGTSRMNALQIFEHTLNQRTVKVYDRVVDVDGKVKSVLNSKETEKAQEKQELIKEAFANWIYRDPERRQNIVEKYNELFNSTRPRTYDGSHLVLHGASEKYKLFDHQRNALARTLYGGNTLLAHVVGAGKTFEMVASAMESKYIGVCHKSLICVPNHIVGQIASDFMELYPGANILVATEKDFEMKNRKLLCSKIATGDYDAVIIGHSQLLKIPLSYERRKQYIREDIRQIENALQDMNERYLDDGQRYSVKQLEKTKKNYEARLEKLTDNEVDDVVTFEELGVDRIYIDEAHMFKNLYMPTKMSNVAGIQMTEAKKSSDLYYKCKYLDEITGGKGVVFATGTPVSNSMTELYTMMRYLQAGTLQRLGLQHFDAWAANYADITNTMELAPEGNSYRMRTRFARFHNLPELMTIFKECADIKTADDLELNVPEAVFENIAAEPSNTQKELMKGLSERATKIHDKLVDPTVDNMLKVTSDGRKIGLDQRLMNPLLPDEDNSKVNLCVDKVYNIWQSTAEDRLTQLIFCDFSTPKNDGSFNLYDDVRDKLIAKGVPKEEIAYIHDYNTDAKKQTLFAKVRKGDVRVLLGSTAKCGAGTNVQDKLIALHHLDCPWRPADLEQREGRIIRQGNQNDKVYVYRYVTKDTFDAYLYQIIENKQKGISQIMTSKTPVRNCEDVDEAVLNYSEVKALCTGNPLIKERMELDIDISKLKRLQSAYLSEKYSLEDKLLKIYPQRKADAEKYIANTAIDAESYKQYSEEFTEIVINGVTFTDKKEAANALLHTIRTVGSTDLPKIGIYKGYDMKVSFDGAYGVYYVTMVGKARYTWQVGQDPLGNLTRMENTLKSIGNVHEKAIHDLEVINRDIATANEFVHTPWAREKELSEKSARLREVDRLIAEAEKNGQPNGQNKDIEEEQEM</sequence>
<accession>R6R8A2</accession>
<feature type="domain" description="Helicase C-terminal" evidence="3">
    <location>
        <begin position="2201"/>
        <end position="2356"/>
    </location>
</feature>
<evidence type="ECO:0000313" key="5">
    <source>
        <dbReference type="Proteomes" id="UP000018142"/>
    </source>
</evidence>
<dbReference type="EMBL" id="CBFJ010000043">
    <property type="protein sequence ID" value="CDC44085.1"/>
    <property type="molecule type" value="Genomic_DNA"/>
</dbReference>